<sequence length="108" mass="11883">MPGAKDSAENAGFIFRIRTFIIVCVDYPSRTPSLKKSATNTFTVTLGYASMDSKGVQQKPPEISDSNSRHIIRYLCSFIPFTITTSASLILELEDTAFGSIWKLLIGS</sequence>
<organism evidence="1 2">
    <name type="scientific">Cuscuta campestris</name>
    <dbReference type="NCBI Taxonomy" id="132261"/>
    <lineage>
        <taxon>Eukaryota</taxon>
        <taxon>Viridiplantae</taxon>
        <taxon>Streptophyta</taxon>
        <taxon>Embryophyta</taxon>
        <taxon>Tracheophyta</taxon>
        <taxon>Spermatophyta</taxon>
        <taxon>Magnoliopsida</taxon>
        <taxon>eudicotyledons</taxon>
        <taxon>Gunneridae</taxon>
        <taxon>Pentapetalae</taxon>
        <taxon>asterids</taxon>
        <taxon>lamiids</taxon>
        <taxon>Solanales</taxon>
        <taxon>Convolvulaceae</taxon>
        <taxon>Cuscuteae</taxon>
        <taxon>Cuscuta</taxon>
        <taxon>Cuscuta subgen. Grammica</taxon>
        <taxon>Cuscuta sect. Cleistogrammica</taxon>
    </lineage>
</organism>
<accession>A0A484NNY1</accession>
<reference evidence="1 2" key="1">
    <citation type="submission" date="2018-04" db="EMBL/GenBank/DDBJ databases">
        <authorList>
            <person name="Vogel A."/>
        </authorList>
    </citation>
    <scope>NUCLEOTIDE SEQUENCE [LARGE SCALE GENOMIC DNA]</scope>
</reference>
<dbReference type="Proteomes" id="UP000595140">
    <property type="component" value="Unassembled WGS sequence"/>
</dbReference>
<proteinExistence type="predicted"/>
<keyword evidence="2" id="KW-1185">Reference proteome</keyword>
<dbReference type="AlphaFoldDB" id="A0A484NNY1"/>
<evidence type="ECO:0000313" key="1">
    <source>
        <dbReference type="EMBL" id="VFR02713.1"/>
    </source>
</evidence>
<dbReference type="EMBL" id="OOIL02006840">
    <property type="protein sequence ID" value="VFR02713.1"/>
    <property type="molecule type" value="Genomic_DNA"/>
</dbReference>
<protein>
    <submittedName>
        <fullName evidence="1">Uncharacterized protein</fullName>
    </submittedName>
</protein>
<evidence type="ECO:0000313" key="2">
    <source>
        <dbReference type="Proteomes" id="UP000595140"/>
    </source>
</evidence>
<gene>
    <name evidence="1" type="ORF">CCAM_LOCUS44488</name>
</gene>
<name>A0A484NNY1_9ASTE</name>